<dbReference type="EC" id="3.4.11.9" evidence="4"/>
<dbReference type="InterPro" id="IPR036005">
    <property type="entry name" value="Creatinase/aminopeptidase-like"/>
</dbReference>
<comment type="cofactor">
    <cofactor evidence="2">
        <name>Mn(2+)</name>
        <dbReference type="ChEBI" id="CHEBI:29035"/>
    </cofactor>
</comment>
<dbReference type="NCBIfam" id="NF008131">
    <property type="entry name" value="PRK10879.1"/>
    <property type="match status" value="1"/>
</dbReference>
<evidence type="ECO:0000256" key="5">
    <source>
        <dbReference type="ARBA" id="ARBA00022670"/>
    </source>
</evidence>
<evidence type="ECO:0000256" key="8">
    <source>
        <dbReference type="ARBA" id="ARBA00023049"/>
    </source>
</evidence>
<evidence type="ECO:0000256" key="4">
    <source>
        <dbReference type="ARBA" id="ARBA00012574"/>
    </source>
</evidence>
<evidence type="ECO:0000256" key="7">
    <source>
        <dbReference type="ARBA" id="ARBA00022801"/>
    </source>
</evidence>
<keyword evidence="5" id="KW-0645">Protease</keyword>
<keyword evidence="7" id="KW-0378">Hydrolase</keyword>
<dbReference type="SUPFAM" id="SSF55920">
    <property type="entry name" value="Creatinase/aminopeptidase"/>
    <property type="match status" value="1"/>
</dbReference>
<sequence length="438" mass="49013">MISQFQLRRTQFIEKMQDNSLAIFAASHDLIRNNDCEFPFRQNSDFLYLTGFNEPDALLVLIKKANVELAILFNREKDKNAEIWHGYRLGQSGAVAKLGMDEAYIIDQFEHHLGELLNGIDTLYYPMFNSEPLEKSLKTVINKLRTGERRGLKAPKCYVDCLPILHEMRLIKSEAEAQLLADAAEISAAGHSRAMQCCYPGMWEYQLEAELRHEFALQGTREVAYNSIVAGGDNACILHYTENDQQLRDGDLVLIDAGAEYQGYAGDITRTFPVNGKFSEQQAQLYQLILDIQISAINQVKPGVAMSDINKKVVEQLVDGLLELRILAGERETLIADESYKAFYMHGIGHYLGLDVHDVGEYGSLQSPRLLVPGMAITIEPGVYISQDADVDDCWKGIGIRIEDDLIVTEHGADVLSADVPKTIDEIEALMAGAKQHV</sequence>
<evidence type="ECO:0000313" key="11">
    <source>
        <dbReference type="EMBL" id="GLS92295.1"/>
    </source>
</evidence>
<comment type="similarity">
    <text evidence="3">Belongs to the peptidase M24B family.</text>
</comment>
<keyword evidence="6" id="KW-0479">Metal-binding</keyword>
<dbReference type="Proteomes" id="UP001157353">
    <property type="component" value="Unassembled WGS sequence"/>
</dbReference>
<proteinExistence type="inferred from homology"/>
<dbReference type="PANTHER" id="PTHR43226">
    <property type="entry name" value="XAA-PRO AMINOPEPTIDASE 3"/>
    <property type="match status" value="1"/>
</dbReference>
<evidence type="ECO:0000256" key="2">
    <source>
        <dbReference type="ARBA" id="ARBA00001936"/>
    </source>
</evidence>
<dbReference type="PROSITE" id="PS00491">
    <property type="entry name" value="PROLINE_PEPTIDASE"/>
    <property type="match status" value="1"/>
</dbReference>
<evidence type="ECO:0000256" key="1">
    <source>
        <dbReference type="ARBA" id="ARBA00001424"/>
    </source>
</evidence>
<dbReference type="InterPro" id="IPR052433">
    <property type="entry name" value="X-Pro_dipept-like"/>
</dbReference>
<protein>
    <recommendedName>
        <fullName evidence="4">Xaa-Pro aminopeptidase</fullName>
        <ecNumber evidence="4">3.4.11.9</ecNumber>
    </recommendedName>
</protein>
<dbReference type="EMBL" id="BSPQ01000019">
    <property type="protein sequence ID" value="GLS92295.1"/>
    <property type="molecule type" value="Genomic_DNA"/>
</dbReference>
<dbReference type="GO" id="GO:0004177">
    <property type="term" value="F:aminopeptidase activity"/>
    <property type="evidence" value="ECO:0007669"/>
    <property type="project" value="UniProtKB-KW"/>
</dbReference>
<reference evidence="12" key="1">
    <citation type="journal article" date="2019" name="Int. J. Syst. Evol. Microbiol.">
        <title>The Global Catalogue of Microorganisms (GCM) 10K type strain sequencing project: providing services to taxonomists for standard genome sequencing and annotation.</title>
        <authorList>
            <consortium name="The Broad Institute Genomics Platform"/>
            <consortium name="The Broad Institute Genome Sequencing Center for Infectious Disease"/>
            <person name="Wu L."/>
            <person name="Ma J."/>
        </authorList>
    </citation>
    <scope>NUCLEOTIDE SEQUENCE [LARGE SCALE GENOMIC DNA]</scope>
    <source>
        <strain evidence="12">NBRC 103166</strain>
    </source>
</reference>
<feature type="domain" description="Aminopeptidase P N-terminal" evidence="10">
    <location>
        <begin position="1"/>
        <end position="134"/>
    </location>
</feature>
<evidence type="ECO:0000256" key="6">
    <source>
        <dbReference type="ARBA" id="ARBA00022723"/>
    </source>
</evidence>
<dbReference type="Pfam" id="PF05195">
    <property type="entry name" value="AMP_N"/>
    <property type="match status" value="1"/>
</dbReference>
<dbReference type="PANTHER" id="PTHR43226:SF4">
    <property type="entry name" value="XAA-PRO AMINOPEPTIDASE 3"/>
    <property type="match status" value="1"/>
</dbReference>
<dbReference type="Pfam" id="PF00557">
    <property type="entry name" value="Peptidase_M24"/>
    <property type="match status" value="1"/>
</dbReference>
<dbReference type="RefSeq" id="WP_284205390.1">
    <property type="nucleotide sequence ID" value="NZ_BSPQ01000019.1"/>
</dbReference>
<dbReference type="InterPro" id="IPR001714">
    <property type="entry name" value="Pept_M24_MAP"/>
</dbReference>
<keyword evidence="9" id="KW-0464">Manganese</keyword>
<keyword evidence="11" id="KW-0031">Aminopeptidase</keyword>
<dbReference type="CDD" id="cd01087">
    <property type="entry name" value="Prolidase"/>
    <property type="match status" value="1"/>
</dbReference>
<evidence type="ECO:0000256" key="9">
    <source>
        <dbReference type="ARBA" id="ARBA00023211"/>
    </source>
</evidence>
<name>A0ABQ6E5B1_9GAMM</name>
<dbReference type="SMART" id="SM01011">
    <property type="entry name" value="AMP_N"/>
    <property type="match status" value="1"/>
</dbReference>
<evidence type="ECO:0000256" key="3">
    <source>
        <dbReference type="ARBA" id="ARBA00008766"/>
    </source>
</evidence>
<dbReference type="SUPFAM" id="SSF53092">
    <property type="entry name" value="Creatinase/prolidase N-terminal domain"/>
    <property type="match status" value="1"/>
</dbReference>
<keyword evidence="12" id="KW-1185">Reference proteome</keyword>
<gene>
    <name evidence="11" type="ORF">GCM10007916_33650</name>
</gene>
<dbReference type="InterPro" id="IPR001131">
    <property type="entry name" value="Peptidase_M24B_aminopep-P_CS"/>
</dbReference>
<dbReference type="PRINTS" id="PR00599">
    <property type="entry name" value="MAPEPTIDASE"/>
</dbReference>
<accession>A0ABQ6E5B1</accession>
<evidence type="ECO:0000313" key="12">
    <source>
        <dbReference type="Proteomes" id="UP001157353"/>
    </source>
</evidence>
<keyword evidence="8" id="KW-0482">Metalloprotease</keyword>
<dbReference type="Gene3D" id="3.40.350.10">
    <property type="entry name" value="Creatinase/prolidase N-terminal domain"/>
    <property type="match status" value="1"/>
</dbReference>
<dbReference type="InterPro" id="IPR007865">
    <property type="entry name" value="Aminopep_P_N"/>
</dbReference>
<organism evidence="11 12">
    <name type="scientific">Psychromonas marina</name>
    <dbReference type="NCBI Taxonomy" id="88364"/>
    <lineage>
        <taxon>Bacteria</taxon>
        <taxon>Pseudomonadati</taxon>
        <taxon>Pseudomonadota</taxon>
        <taxon>Gammaproteobacteria</taxon>
        <taxon>Alteromonadales</taxon>
        <taxon>Psychromonadaceae</taxon>
        <taxon>Psychromonas</taxon>
    </lineage>
</organism>
<evidence type="ECO:0000259" key="10">
    <source>
        <dbReference type="SMART" id="SM01011"/>
    </source>
</evidence>
<dbReference type="InterPro" id="IPR000994">
    <property type="entry name" value="Pept_M24"/>
</dbReference>
<dbReference type="InterPro" id="IPR029149">
    <property type="entry name" value="Creatin/AminoP/Spt16_N"/>
</dbReference>
<comment type="catalytic activity">
    <reaction evidence="1">
        <text>Release of any N-terminal amino acid, including proline, that is linked to proline, even from a dipeptide or tripeptide.</text>
        <dbReference type="EC" id="3.4.11.9"/>
    </reaction>
</comment>
<dbReference type="Gene3D" id="3.90.230.10">
    <property type="entry name" value="Creatinase/methionine aminopeptidase superfamily"/>
    <property type="match status" value="1"/>
</dbReference>
<comment type="caution">
    <text evidence="11">The sequence shown here is derived from an EMBL/GenBank/DDBJ whole genome shotgun (WGS) entry which is preliminary data.</text>
</comment>